<feature type="non-terminal residue" evidence="3">
    <location>
        <position position="76"/>
    </location>
</feature>
<evidence type="ECO:0000313" key="4">
    <source>
        <dbReference type="Proteomes" id="UP000471082"/>
    </source>
</evidence>
<dbReference type="Proteomes" id="UP000471082">
    <property type="component" value="Unassembled WGS sequence"/>
</dbReference>
<proteinExistence type="predicted"/>
<dbReference type="SUPFAM" id="SSF51730">
    <property type="entry name" value="FAD-linked oxidoreductase"/>
    <property type="match status" value="1"/>
</dbReference>
<dbReference type="InterPro" id="IPR002872">
    <property type="entry name" value="Proline_DH_dom"/>
</dbReference>
<keyword evidence="1" id="KW-0560">Oxidoreductase</keyword>
<evidence type="ECO:0000313" key="3">
    <source>
        <dbReference type="EMBL" id="NEL81732.1"/>
    </source>
</evidence>
<comment type="caution">
    <text evidence="3">The sequence shown here is derived from an EMBL/GenBank/DDBJ whole genome shotgun (WGS) entry which is preliminary data.</text>
</comment>
<dbReference type="EMBL" id="JAAGYU010002902">
    <property type="protein sequence ID" value="NEL81732.1"/>
    <property type="molecule type" value="Genomic_DNA"/>
</dbReference>
<gene>
    <name evidence="3" type="ORF">G3W61_36290</name>
</gene>
<feature type="domain" description="Proline dehydrogenase" evidence="2">
    <location>
        <begin position="2"/>
        <end position="60"/>
    </location>
</feature>
<dbReference type="Gene3D" id="3.20.20.220">
    <property type="match status" value="1"/>
</dbReference>
<sequence>TYEHQKLHGMGDDLYAEVIPADRLGLPCRVYAPVGSHEDLLPYLVRRLLENGANSSFVNRITDEDVAIEDLIRDPV</sequence>
<name>A0A7X5N5A2_XANPE</name>
<accession>A0A7X5N5A2</accession>
<dbReference type="AlphaFoldDB" id="A0A7X5N5A2"/>
<protein>
    <recommendedName>
        <fullName evidence="2">Proline dehydrogenase domain-containing protein</fullName>
    </recommendedName>
</protein>
<dbReference type="InterPro" id="IPR029041">
    <property type="entry name" value="FAD-linked_oxidoreductase-like"/>
</dbReference>
<dbReference type="Pfam" id="PF01619">
    <property type="entry name" value="Pro_dh"/>
    <property type="match status" value="1"/>
</dbReference>
<dbReference type="GO" id="GO:0006562">
    <property type="term" value="P:L-proline catabolic process"/>
    <property type="evidence" value="ECO:0007669"/>
    <property type="project" value="UniProtKB-ARBA"/>
</dbReference>
<reference evidence="3 4" key="1">
    <citation type="submission" date="2019-11" db="EMBL/GenBank/DDBJ databases">
        <title>Genome-resolved metagenomics to study the prevalence of co-infection and intraspecific heterogeneity among plant pathogen metapopulations.</title>
        <authorList>
            <person name="Newberry E."/>
            <person name="Bhandari R."/>
            <person name="Kemble J."/>
            <person name="Sikora E."/>
            <person name="Potnis N."/>
        </authorList>
    </citation>
    <scope>NUCLEOTIDE SEQUENCE [LARGE SCALE GENOMIC DNA]</scope>
    <source>
        <strain evidence="3">Xp_Tom_Tuscaloosa_18b</strain>
    </source>
</reference>
<organism evidence="3 4">
    <name type="scientific">Xanthomonas perforans</name>
    <dbReference type="NCBI Taxonomy" id="442694"/>
    <lineage>
        <taxon>Bacteria</taxon>
        <taxon>Pseudomonadati</taxon>
        <taxon>Pseudomonadota</taxon>
        <taxon>Gammaproteobacteria</taxon>
        <taxon>Lysobacterales</taxon>
        <taxon>Lysobacteraceae</taxon>
        <taxon>Xanthomonas</taxon>
    </lineage>
</organism>
<feature type="non-terminal residue" evidence="3">
    <location>
        <position position="1"/>
    </location>
</feature>
<dbReference type="GO" id="GO:0004657">
    <property type="term" value="F:proline dehydrogenase activity"/>
    <property type="evidence" value="ECO:0007669"/>
    <property type="project" value="UniProtKB-ARBA"/>
</dbReference>
<evidence type="ECO:0000256" key="1">
    <source>
        <dbReference type="ARBA" id="ARBA00023002"/>
    </source>
</evidence>
<evidence type="ECO:0000259" key="2">
    <source>
        <dbReference type="Pfam" id="PF01619"/>
    </source>
</evidence>